<name>A0A3N9XVH8_9ACTN</name>
<dbReference type="SUPFAM" id="SSF53474">
    <property type="entry name" value="alpha/beta-Hydrolases"/>
    <property type="match status" value="1"/>
</dbReference>
<dbReference type="InterPro" id="IPR029058">
    <property type="entry name" value="AB_hydrolase_fold"/>
</dbReference>
<keyword evidence="2" id="KW-0378">Hydrolase</keyword>
<dbReference type="EMBL" id="QDGB01000230">
    <property type="protein sequence ID" value="RQX17118.1"/>
    <property type="molecule type" value="Genomic_DNA"/>
</dbReference>
<evidence type="ECO:0000313" key="2">
    <source>
        <dbReference type="EMBL" id="RQX17118.1"/>
    </source>
</evidence>
<dbReference type="Gene3D" id="3.40.50.1820">
    <property type="entry name" value="alpha/beta hydrolase"/>
    <property type="match status" value="1"/>
</dbReference>
<reference evidence="2 3" key="1">
    <citation type="submission" date="2018-04" db="EMBL/GenBank/DDBJ databases">
        <title>Micromonosporas from Atacama Desert.</title>
        <authorList>
            <person name="Carro L."/>
            <person name="Klenk H.-P."/>
            <person name="Goodfellow M."/>
        </authorList>
    </citation>
    <scope>NUCLEOTIDE SEQUENCE [LARGE SCALE GENOMIC DNA]</scope>
    <source>
        <strain evidence="2 3">LB19</strain>
    </source>
</reference>
<proteinExistence type="predicted"/>
<evidence type="ECO:0000313" key="3">
    <source>
        <dbReference type="Proteomes" id="UP000278981"/>
    </source>
</evidence>
<dbReference type="RefSeq" id="WP_124819169.1">
    <property type="nucleotide sequence ID" value="NZ_QDGB01000230.1"/>
</dbReference>
<dbReference type="Proteomes" id="UP000278981">
    <property type="component" value="Unassembled WGS sequence"/>
</dbReference>
<comment type="caution">
    <text evidence="2">The sequence shown here is derived from an EMBL/GenBank/DDBJ whole genome shotgun (WGS) entry which is preliminary data.</text>
</comment>
<dbReference type="OrthoDB" id="9785847at2"/>
<sequence length="297" mass="32178">MARRLLTASSVRTGLNIASWIAPALAGHGAYVTFCKTWKRANLRVTEQEVHASAIRDVVVVRGKRVVTYRWGDGVKPVLLLHGWRSRASRFSSFVPQLLANGYSPLSFDAPGHGHSGGEATTVAEYGHVIDEVQRCFGTFEAIVAHSYGVPCALLAVRNGVRTRRLVAISGVADLGFLVDEFHRRLGVNERVVRRLRRRVQQEVFSAGPGGGQRSPGARAEAAVPMLVIHDGSDTTVGMDHANRLIADYAGPARLLVTDRLGHQRILIAREVVQAVVEFVDEAPSPASLALAPEADD</sequence>
<protein>
    <submittedName>
        <fullName evidence="2">Alpha/beta hydrolase</fullName>
    </submittedName>
</protein>
<dbReference type="GO" id="GO:0016787">
    <property type="term" value="F:hydrolase activity"/>
    <property type="evidence" value="ECO:0007669"/>
    <property type="project" value="UniProtKB-KW"/>
</dbReference>
<organism evidence="2 3">
    <name type="scientific">Micromonospora ureilytica</name>
    <dbReference type="NCBI Taxonomy" id="709868"/>
    <lineage>
        <taxon>Bacteria</taxon>
        <taxon>Bacillati</taxon>
        <taxon>Actinomycetota</taxon>
        <taxon>Actinomycetes</taxon>
        <taxon>Micromonosporales</taxon>
        <taxon>Micromonosporaceae</taxon>
        <taxon>Micromonospora</taxon>
    </lineage>
</organism>
<dbReference type="Pfam" id="PF12697">
    <property type="entry name" value="Abhydrolase_6"/>
    <property type="match status" value="1"/>
</dbReference>
<gene>
    <name evidence="2" type="ORF">DDE19_12275</name>
</gene>
<dbReference type="AlphaFoldDB" id="A0A3N9XVH8"/>
<dbReference type="InterPro" id="IPR000073">
    <property type="entry name" value="AB_hydrolase_1"/>
</dbReference>
<feature type="domain" description="AB hydrolase-1" evidence="1">
    <location>
        <begin position="78"/>
        <end position="210"/>
    </location>
</feature>
<evidence type="ECO:0000259" key="1">
    <source>
        <dbReference type="Pfam" id="PF12697"/>
    </source>
</evidence>
<accession>A0A3N9XVH8</accession>